<proteinExistence type="predicted"/>
<protein>
    <submittedName>
        <fullName evidence="1">Uncharacterized protein</fullName>
    </submittedName>
</protein>
<reference evidence="2" key="1">
    <citation type="journal article" date="2019" name="Int. J. Syst. Evol. Microbiol.">
        <title>The Global Catalogue of Microorganisms (GCM) 10K type strain sequencing project: providing services to taxonomists for standard genome sequencing and annotation.</title>
        <authorList>
            <consortium name="The Broad Institute Genomics Platform"/>
            <consortium name="The Broad Institute Genome Sequencing Center for Infectious Disease"/>
            <person name="Wu L."/>
            <person name="Ma J."/>
        </authorList>
    </citation>
    <scope>NUCLEOTIDE SEQUENCE [LARGE SCALE GENOMIC DNA]</scope>
    <source>
        <strain evidence="2">JCM 16923</strain>
    </source>
</reference>
<accession>A0ABP7PHD0</accession>
<organism evidence="1 2">
    <name type="scientific">Gordonia caeni</name>
    <dbReference type="NCBI Taxonomy" id="1007097"/>
    <lineage>
        <taxon>Bacteria</taxon>
        <taxon>Bacillati</taxon>
        <taxon>Actinomycetota</taxon>
        <taxon>Actinomycetes</taxon>
        <taxon>Mycobacteriales</taxon>
        <taxon>Gordoniaceae</taxon>
        <taxon>Gordonia</taxon>
    </lineage>
</organism>
<evidence type="ECO:0000313" key="1">
    <source>
        <dbReference type="EMBL" id="GAA3965556.1"/>
    </source>
</evidence>
<comment type="caution">
    <text evidence="1">The sequence shown here is derived from an EMBL/GenBank/DDBJ whole genome shotgun (WGS) entry which is preliminary data.</text>
</comment>
<name>A0ABP7PHD0_9ACTN</name>
<gene>
    <name evidence="1" type="ORF">GCM10022231_27910</name>
</gene>
<dbReference type="RefSeq" id="WP_344784802.1">
    <property type="nucleotide sequence ID" value="NZ_BAAAZW010000008.1"/>
</dbReference>
<sequence length="343" mass="38025">MTTAAATIPTDLIDLDHAVHRLELKADGIAMAQVRAAERAGHLYEFRKDFFGPPGLATADPYRLLTEAIRAYLRLPEAAGLVVGGRTAARLHRLLPAMAPEHASYQRDDAIEFRTHAAQARGFSRAAAGCTLDARPRVTVRVDGIEVTSVARTLVDLLAGSRWRSPDDFVVVGDRALREDLVTVADLEDEIRQLPVTQQSRLRTALADLNPGARTAAESRSRLLLTSMGLPAPELHMDIVDTDGTVVASPPFVWPAYRVAGFCDEVDDYCDLYRRVEDRPPRSDPQVPECAARTSLDDRLTRLGYRVFRWSGGRIDRHPCDPCNLRRALQTPLGPPLEEQFCW</sequence>
<evidence type="ECO:0000313" key="2">
    <source>
        <dbReference type="Proteomes" id="UP001418444"/>
    </source>
</evidence>
<dbReference type="EMBL" id="BAAAZW010000008">
    <property type="protein sequence ID" value="GAA3965556.1"/>
    <property type="molecule type" value="Genomic_DNA"/>
</dbReference>
<dbReference type="Proteomes" id="UP001418444">
    <property type="component" value="Unassembled WGS sequence"/>
</dbReference>
<keyword evidence="2" id="KW-1185">Reference proteome</keyword>